<reference evidence="3" key="1">
    <citation type="submission" date="2021-11" db="EMBL/GenBank/DDBJ databases">
        <title>Purpureocillium_takamizusanense_genome.</title>
        <authorList>
            <person name="Nguyen N.-H."/>
        </authorList>
    </citation>
    <scope>NUCLEOTIDE SEQUENCE</scope>
    <source>
        <strain evidence="3">PT3</strain>
    </source>
</reference>
<name>A0A9Q8V9S8_9HYPO</name>
<evidence type="ECO:0000313" key="4">
    <source>
        <dbReference type="Proteomes" id="UP000829364"/>
    </source>
</evidence>
<evidence type="ECO:0000259" key="2">
    <source>
        <dbReference type="PROSITE" id="PS50280"/>
    </source>
</evidence>
<evidence type="ECO:0000313" key="3">
    <source>
        <dbReference type="EMBL" id="UNI17031.1"/>
    </source>
</evidence>
<accession>A0A9Q8V9S8</accession>
<dbReference type="PANTHER" id="PTHR47332:SF6">
    <property type="entry name" value="SET DOMAIN-CONTAINING PROTEIN"/>
    <property type="match status" value="1"/>
</dbReference>
<dbReference type="InterPro" id="IPR001214">
    <property type="entry name" value="SET_dom"/>
</dbReference>
<dbReference type="SMART" id="SM00317">
    <property type="entry name" value="SET"/>
    <property type="match status" value="1"/>
</dbReference>
<keyword evidence="4" id="KW-1185">Reference proteome</keyword>
<dbReference type="Gene3D" id="1.25.40.10">
    <property type="entry name" value="Tetratricopeptide repeat domain"/>
    <property type="match status" value="1"/>
</dbReference>
<dbReference type="InterPro" id="IPR011990">
    <property type="entry name" value="TPR-like_helical_dom_sf"/>
</dbReference>
<sequence>MHSRRILAGMCSVGTTLAGQLHFISEEICLRSPLSPSQCRLSGPDGFHHGLMQSTHDIGGSTAAPPFSWDFKPRCVTASDPEDDEPYCLYSSHSFAGGRGISIVTTPDRIESILQMSAFAQSNSSHDLNTQATPPFEERELPGRGRGLIANKTVLRGDRLFAYTPVLLLDDEAYEALSEEEWIDLETAAVEQLPAATRAEFWKLYGQPLGNPVSDRINTNAFEIETADGTYYGVFPEIARLNHDCRPNAAYFFDQQSFTHYVHVVTTVAPGTELTITYVDPHMSRSQRRRQLSSSWGFECSCSLCTAHPSLGQESDSRLKQINALNEKLEKSSALGSSDAARALISLYEQERIHAAASTAHRFAAKAFCAEGRRWETIAHARLATELTMLDEGFHDEEVGAMRRLAEEPHTQSCWPGVAPPNATIEAAWAGNFL</sequence>
<dbReference type="Pfam" id="PF00856">
    <property type="entry name" value="SET"/>
    <property type="match status" value="1"/>
</dbReference>
<dbReference type="AlphaFoldDB" id="A0A9Q8V9S8"/>
<dbReference type="CDD" id="cd20071">
    <property type="entry name" value="SET_SMYD"/>
    <property type="match status" value="1"/>
</dbReference>
<dbReference type="RefSeq" id="XP_047840512.1">
    <property type="nucleotide sequence ID" value="XM_047984538.1"/>
</dbReference>
<dbReference type="Gene3D" id="2.170.270.10">
    <property type="entry name" value="SET domain"/>
    <property type="match status" value="1"/>
</dbReference>
<dbReference type="KEGG" id="ptkz:JDV02_003410"/>
<dbReference type="SUPFAM" id="SSF82199">
    <property type="entry name" value="SET domain"/>
    <property type="match status" value="1"/>
</dbReference>
<organism evidence="3 4">
    <name type="scientific">Purpureocillium takamizusanense</name>
    <dbReference type="NCBI Taxonomy" id="2060973"/>
    <lineage>
        <taxon>Eukaryota</taxon>
        <taxon>Fungi</taxon>
        <taxon>Dikarya</taxon>
        <taxon>Ascomycota</taxon>
        <taxon>Pezizomycotina</taxon>
        <taxon>Sordariomycetes</taxon>
        <taxon>Hypocreomycetidae</taxon>
        <taxon>Hypocreales</taxon>
        <taxon>Ophiocordycipitaceae</taxon>
        <taxon>Purpureocillium</taxon>
    </lineage>
</organism>
<proteinExistence type="predicted"/>
<protein>
    <recommendedName>
        <fullName evidence="2">SET domain-containing protein</fullName>
    </recommendedName>
</protein>
<dbReference type="GeneID" id="72065369"/>
<dbReference type="PROSITE" id="PS50280">
    <property type="entry name" value="SET"/>
    <property type="match status" value="1"/>
</dbReference>
<dbReference type="OrthoDB" id="265717at2759"/>
<dbReference type="EMBL" id="CP086355">
    <property type="protein sequence ID" value="UNI17031.1"/>
    <property type="molecule type" value="Genomic_DNA"/>
</dbReference>
<feature type="domain" description="SET" evidence="2">
    <location>
        <begin position="134"/>
        <end position="279"/>
    </location>
</feature>
<gene>
    <name evidence="3" type="ORF">JDV02_003410</name>
</gene>
<dbReference type="InterPro" id="IPR046341">
    <property type="entry name" value="SET_dom_sf"/>
</dbReference>
<feature type="region of interest" description="Disordered" evidence="1">
    <location>
        <begin position="124"/>
        <end position="143"/>
    </location>
</feature>
<evidence type="ECO:0000256" key="1">
    <source>
        <dbReference type="SAM" id="MobiDB-lite"/>
    </source>
</evidence>
<dbReference type="Proteomes" id="UP000829364">
    <property type="component" value="Chromosome 2"/>
</dbReference>
<feature type="compositionally biased region" description="Polar residues" evidence="1">
    <location>
        <begin position="124"/>
        <end position="133"/>
    </location>
</feature>
<dbReference type="PANTHER" id="PTHR47332">
    <property type="entry name" value="SET DOMAIN-CONTAINING PROTEIN 5"/>
    <property type="match status" value="1"/>
</dbReference>
<dbReference type="InterPro" id="IPR053185">
    <property type="entry name" value="SET_domain_protein"/>
</dbReference>